<keyword evidence="2" id="KW-0347">Helicase</keyword>
<dbReference type="SUPFAM" id="SSF52540">
    <property type="entry name" value="P-loop containing nucleoside triphosphate hydrolases"/>
    <property type="match status" value="2"/>
</dbReference>
<dbReference type="InterPro" id="IPR052431">
    <property type="entry name" value="SKI2_subfamily_helicases"/>
</dbReference>
<dbReference type="PROSITE" id="PS51192">
    <property type="entry name" value="HELICASE_ATP_BIND_1"/>
    <property type="match status" value="1"/>
</dbReference>
<dbReference type="InterPro" id="IPR011545">
    <property type="entry name" value="DEAD/DEAH_box_helicase_dom"/>
</dbReference>
<dbReference type="SMART" id="SM00487">
    <property type="entry name" value="DEXDc"/>
    <property type="match status" value="1"/>
</dbReference>
<dbReference type="GO" id="GO:0005524">
    <property type="term" value="F:ATP binding"/>
    <property type="evidence" value="ECO:0007669"/>
    <property type="project" value="InterPro"/>
</dbReference>
<organism evidence="4">
    <name type="scientific">viral metagenome</name>
    <dbReference type="NCBI Taxonomy" id="1070528"/>
    <lineage>
        <taxon>unclassified sequences</taxon>
        <taxon>metagenomes</taxon>
        <taxon>organismal metagenomes</taxon>
    </lineage>
</organism>
<reference evidence="4" key="1">
    <citation type="journal article" date="2020" name="Nature">
        <title>Giant virus diversity and host interactions through global metagenomics.</title>
        <authorList>
            <person name="Schulz F."/>
            <person name="Roux S."/>
            <person name="Paez-Espino D."/>
            <person name="Jungbluth S."/>
            <person name="Walsh D.A."/>
            <person name="Denef V.J."/>
            <person name="McMahon K.D."/>
            <person name="Konstantinidis K.T."/>
            <person name="Eloe-Fadrosh E.A."/>
            <person name="Kyrpides N.C."/>
            <person name="Woyke T."/>
        </authorList>
    </citation>
    <scope>NUCLEOTIDE SEQUENCE</scope>
    <source>
        <strain evidence="4">GVMAG-S-1017745-26</strain>
    </source>
</reference>
<evidence type="ECO:0000313" key="4">
    <source>
        <dbReference type="EMBL" id="QHU35130.1"/>
    </source>
</evidence>
<protein>
    <recommendedName>
        <fullName evidence="3">Helicase ATP-binding domain-containing protein</fullName>
    </recommendedName>
</protein>
<feature type="domain" description="Helicase ATP-binding" evidence="3">
    <location>
        <begin position="194"/>
        <end position="344"/>
    </location>
</feature>
<name>A0A6C0LXL7_9ZZZZ</name>
<evidence type="ECO:0000256" key="2">
    <source>
        <dbReference type="ARBA" id="ARBA00022806"/>
    </source>
</evidence>
<dbReference type="PANTHER" id="PTHR44533">
    <property type="entry name" value="DEAD/H RNA HELICASE, PUTATIVE-RELATED"/>
    <property type="match status" value="1"/>
</dbReference>
<keyword evidence="1" id="KW-0378">Hydrolase</keyword>
<dbReference type="GO" id="GO:0003676">
    <property type="term" value="F:nucleic acid binding"/>
    <property type="evidence" value="ECO:0007669"/>
    <property type="project" value="InterPro"/>
</dbReference>
<dbReference type="EMBL" id="MN740583">
    <property type="protein sequence ID" value="QHU35130.1"/>
    <property type="molecule type" value="Genomic_DNA"/>
</dbReference>
<dbReference type="InterPro" id="IPR014001">
    <property type="entry name" value="Helicase_ATP-bd"/>
</dbReference>
<dbReference type="Pfam" id="PF00270">
    <property type="entry name" value="DEAD"/>
    <property type="match status" value="1"/>
</dbReference>
<keyword evidence="2" id="KW-0547">Nucleotide-binding</keyword>
<evidence type="ECO:0000259" key="3">
    <source>
        <dbReference type="PROSITE" id="PS51192"/>
    </source>
</evidence>
<evidence type="ECO:0000256" key="1">
    <source>
        <dbReference type="ARBA" id="ARBA00022801"/>
    </source>
</evidence>
<dbReference type="AlphaFoldDB" id="A0A6C0LXL7"/>
<proteinExistence type="predicted"/>
<dbReference type="GO" id="GO:0004386">
    <property type="term" value="F:helicase activity"/>
    <property type="evidence" value="ECO:0007669"/>
    <property type="project" value="UniProtKB-KW"/>
</dbReference>
<dbReference type="Gene3D" id="3.40.50.300">
    <property type="entry name" value="P-loop containing nucleotide triphosphate hydrolases"/>
    <property type="match status" value="2"/>
</dbReference>
<keyword evidence="2" id="KW-0067">ATP-binding</keyword>
<dbReference type="GO" id="GO:0016787">
    <property type="term" value="F:hydrolase activity"/>
    <property type="evidence" value="ECO:0007669"/>
    <property type="project" value="UniProtKB-KW"/>
</dbReference>
<dbReference type="InterPro" id="IPR027417">
    <property type="entry name" value="P-loop_NTPase"/>
</dbReference>
<sequence>MENSQISEQLHFLNISENDFNVNMRNLAKDESLNVKELLYEHEQSIKTKKKTKKKLSKSEQIIQKNKLKKDDNLRKEDIKKFKHYSEIKDITPDIISDLKYFKTEYGKNRMKYKFLEIAYKNKDKSTLIELYLQLINVDTIDKREEKYRKKVTKYMKEINYKQLQFEELSNRLPPLDFYNNYKIELEDWQIKTLNHIKHGKNVLVCVKTSMGKTWLATYPALINKKTLFIVPTKPLAKQVCAIITKFLGDKVSIVIEDYERIVNNSTVLVGTPKEIENIIYKLDFKFEVVVCDEIHNLNYYDGDSYERLIKLYAPKCQLIALSATIKKANDLKIWFENISNKPCNLIEHSIRFLNLQRHVWNKNILEKIHPLACLDVEDITEEFLNNNLPLTPFDSIQLFKSLKNNLPDKIVDKLDINNVFPENNKRLTLEDSRYYENLLKRFLLDLKNKQPDILTKILHKFHKKIEPIQEKIDLYKLFKSIKNKKLTPCIVFQLTSNNCKEIFKKIVKYLERLEVLNYPFYYDNLDYTYNQFMNFTKKKNTFSKNIKFGKDVIDPQQEKEKMEKSFEEKEFESYIKNLIIRKDKQTRMIEDSHKNDSISEKIMKIQIINLHNEYEEYLNKTSFIYVDKFKKHPDFCFNTLAPMSEDQIREIRIDLCHKLGVKVDYNNDFIQGLKRGIGIYAEDLPDVYNQTVQTLAQDKELGFVISDKTLALGINMPFRTTTILGYKDHTEFDINDYQQMIGRSGRRGKDSEGHLVYANVDWKILMKGALGDIVGKQRILYNYKILNQLSNNFSINMINNTFKNYVNKNIDFKDNKITDKFAVKKCDNQIIWHLRYFNDRVYFWINQQKYMNIYFNKSTIKIDDLACLLSYILKIFYEEDFNSITNITKNTDFQLIEEHQKIIKSFKFNKITDSTLTNKFIAVSRIIMCIHNQLIEDKIDNRYISKNLVLVLQKTFDDLIKLINNYYSFNSN</sequence>
<accession>A0A6C0LXL7</accession>
<dbReference type="GO" id="GO:0005737">
    <property type="term" value="C:cytoplasm"/>
    <property type="evidence" value="ECO:0007669"/>
    <property type="project" value="TreeGrafter"/>
</dbReference>
<dbReference type="PANTHER" id="PTHR44533:SF4">
    <property type="entry name" value="DEAD_H RNA HELICASE, PUTATIVE-RELATED"/>
    <property type="match status" value="1"/>
</dbReference>